<comment type="caution">
    <text evidence="1">The sequence shown here is derived from an EMBL/GenBank/DDBJ whole genome shotgun (WGS) entry which is preliminary data.</text>
</comment>
<name>A0A521G101_9BACT</name>
<dbReference type="AlphaFoldDB" id="A0A521G101"/>
<dbReference type="Proteomes" id="UP000316238">
    <property type="component" value="Unassembled WGS sequence"/>
</dbReference>
<gene>
    <name evidence="1" type="ORF">CDV28_12013</name>
</gene>
<reference evidence="1" key="1">
    <citation type="submission" date="2017-07" db="EMBL/GenBank/DDBJ databases">
        <title>The cable genome - Insights into the physiology and evolution of filamentous bacteria capable of sulfide oxidation via long distance electron transfer.</title>
        <authorList>
            <person name="Thorup C."/>
            <person name="Bjerg J.T."/>
            <person name="Schreiber L."/>
            <person name="Nielsen L.P."/>
            <person name="Kjeldsen K.U."/>
            <person name="Boesen T."/>
            <person name="Boggild A."/>
            <person name="Meysman F."/>
            <person name="Geelhoed J."/>
            <person name="Schramm A."/>
        </authorList>
    </citation>
    <scope>NUCLEOTIDE SEQUENCE [LARGE SCALE GENOMIC DNA]</scope>
    <source>
        <strain evidence="1">GS</strain>
    </source>
</reference>
<accession>A0A521G101</accession>
<dbReference type="EMBL" id="NQJD01000020">
    <property type="protein sequence ID" value="TAA74658.1"/>
    <property type="molecule type" value="Genomic_DNA"/>
</dbReference>
<keyword evidence="2" id="KW-1185">Reference proteome</keyword>
<sequence length="342" mass="39364">MTHYDKSALRLLNERTEYEAWFLEAVYNIAEFIETPWFRKIPDVFICPVDSSEVNFVNYCEVNFVIGGGIPWQAGFLTAGAPLVFITTFKLLDMLIEWILEQNGCKKTFRFEEKIKSLKSSPSPTFPHIIESRPWLKERLICLYKILEPFRGTIIHDRHFTSNDGVLRVSSRVKGGCVNHPFEISRVELSKLAFTIVSVLNYVNRIWSLDDQYHERTLRHNLDCLTRLHGLSSLGQRQPICQTVRAYSTNPDPTVIKPTLAAILSAIKNHHPDNDCMFDLRVLTVGEGKVVDAFLFPWKLFENKDDRWGSNVKINDYRIQIPSDVDPKHLEGSRASNSSSYP</sequence>
<proteinExistence type="predicted"/>
<evidence type="ECO:0000313" key="1">
    <source>
        <dbReference type="EMBL" id="TAA74658.1"/>
    </source>
</evidence>
<protein>
    <submittedName>
        <fullName evidence="1">Uncharacterized protein</fullName>
    </submittedName>
</protein>
<organism evidence="1 2">
    <name type="scientific">Candidatus Electronema aureum</name>
    <dbReference type="NCBI Taxonomy" id="2005002"/>
    <lineage>
        <taxon>Bacteria</taxon>
        <taxon>Pseudomonadati</taxon>
        <taxon>Thermodesulfobacteriota</taxon>
        <taxon>Desulfobulbia</taxon>
        <taxon>Desulfobulbales</taxon>
        <taxon>Desulfobulbaceae</taxon>
        <taxon>Candidatus Electronema</taxon>
    </lineage>
</organism>
<evidence type="ECO:0000313" key="2">
    <source>
        <dbReference type="Proteomes" id="UP000316238"/>
    </source>
</evidence>